<dbReference type="RefSeq" id="WP_132277428.1">
    <property type="nucleotide sequence ID" value="NZ_JAOBST010000013.1"/>
</dbReference>
<keyword evidence="1" id="KW-1133">Transmembrane helix</keyword>
<dbReference type="Proteomes" id="UP000295710">
    <property type="component" value="Unassembled WGS sequence"/>
</dbReference>
<dbReference type="EMBL" id="SMMX01000006">
    <property type="protein sequence ID" value="TDA21972.1"/>
    <property type="molecule type" value="Genomic_DNA"/>
</dbReference>
<evidence type="ECO:0000313" key="2">
    <source>
        <dbReference type="EMBL" id="TDA21972.1"/>
    </source>
</evidence>
<gene>
    <name evidence="2" type="ORF">E1963_09450</name>
</gene>
<keyword evidence="1" id="KW-0472">Membrane</keyword>
<comment type="caution">
    <text evidence="2">The sequence shown here is derived from an EMBL/GenBank/DDBJ whole genome shotgun (WGS) entry which is preliminary data.</text>
</comment>
<protein>
    <submittedName>
        <fullName evidence="2">Uncharacterized protein</fullName>
    </submittedName>
</protein>
<reference evidence="2 3" key="1">
    <citation type="journal article" date="2016" name="Nat. Microbiol.">
        <title>The Mouse Intestinal Bacterial Collection (miBC) provides host-specific insight into cultured diversity and functional potential of the gut microbiota.</title>
        <authorList>
            <person name="Lagkouvardos I."/>
            <person name="Pukall R."/>
            <person name="Abt B."/>
            <person name="Foesel B.U."/>
            <person name="Meier-Kolthoff J.P."/>
            <person name="Kumar N."/>
            <person name="Bresciani A."/>
            <person name="Martinez I."/>
            <person name="Just S."/>
            <person name="Ziegler C."/>
            <person name="Brugiroux S."/>
            <person name="Garzetti D."/>
            <person name="Wenning M."/>
            <person name="Bui T.P."/>
            <person name="Wang J."/>
            <person name="Hugenholtz F."/>
            <person name="Plugge C.M."/>
            <person name="Peterson D.A."/>
            <person name="Hornef M.W."/>
            <person name="Baines J.F."/>
            <person name="Smidt H."/>
            <person name="Walter J."/>
            <person name="Kristiansen K."/>
            <person name="Nielsen H.B."/>
            <person name="Haller D."/>
            <person name="Overmann J."/>
            <person name="Stecher B."/>
            <person name="Clavel T."/>
        </authorList>
    </citation>
    <scope>NUCLEOTIDE SEQUENCE [LARGE SCALE GENOMIC DNA]</scope>
    <source>
        <strain evidence="2 3">DSM 28560</strain>
    </source>
</reference>
<keyword evidence="3" id="KW-1185">Reference proteome</keyword>
<evidence type="ECO:0000313" key="3">
    <source>
        <dbReference type="Proteomes" id="UP000295710"/>
    </source>
</evidence>
<proteinExistence type="predicted"/>
<evidence type="ECO:0000256" key="1">
    <source>
        <dbReference type="SAM" id="Phobius"/>
    </source>
</evidence>
<feature type="transmembrane region" description="Helical" evidence="1">
    <location>
        <begin position="6"/>
        <end position="27"/>
    </location>
</feature>
<sequence>MSSNLIFTLIFVVAVLFFCYLLTRYWFRAGRYTPVNDAGKLRFGSKTAFAMTHFWNAVDDAKELPIESVKGGMGSVCLDSAEEKNGKAVPIGCNRSKEDGTGYGRKNYRMKENM</sequence>
<dbReference type="AlphaFoldDB" id="A0A4R4FE97"/>
<accession>A0A4R4FE97</accession>
<keyword evidence="1" id="KW-0812">Transmembrane</keyword>
<name>A0A4R4FE97_9FIRM</name>
<organism evidence="2 3">
    <name type="scientific">Extibacter muris</name>
    <dbReference type="NCBI Taxonomy" id="1796622"/>
    <lineage>
        <taxon>Bacteria</taxon>
        <taxon>Bacillati</taxon>
        <taxon>Bacillota</taxon>
        <taxon>Clostridia</taxon>
        <taxon>Lachnospirales</taxon>
        <taxon>Lachnospiraceae</taxon>
        <taxon>Extibacter</taxon>
    </lineage>
</organism>